<feature type="transmembrane region" description="Helical" evidence="1">
    <location>
        <begin position="42"/>
        <end position="62"/>
    </location>
</feature>
<feature type="transmembrane region" description="Helical" evidence="1">
    <location>
        <begin position="19"/>
        <end position="36"/>
    </location>
</feature>
<proteinExistence type="predicted"/>
<name>A0ABD5ZSY2_9EURY</name>
<dbReference type="Proteomes" id="UP001596398">
    <property type="component" value="Unassembled WGS sequence"/>
</dbReference>
<dbReference type="RefSeq" id="WP_276234713.1">
    <property type="nucleotide sequence ID" value="NZ_CP119802.1"/>
</dbReference>
<evidence type="ECO:0000313" key="3">
    <source>
        <dbReference type="EMBL" id="MFC7236552.1"/>
    </source>
</evidence>
<organism evidence="3 4">
    <name type="scientific">Halosegnis marinus</name>
    <dbReference type="NCBI Taxonomy" id="3034023"/>
    <lineage>
        <taxon>Archaea</taxon>
        <taxon>Methanobacteriati</taxon>
        <taxon>Methanobacteriota</taxon>
        <taxon>Stenosarchaea group</taxon>
        <taxon>Halobacteria</taxon>
        <taxon>Halobacteriales</taxon>
        <taxon>Natronomonadaceae</taxon>
        <taxon>Halosegnis</taxon>
    </lineage>
</organism>
<dbReference type="EMBL" id="JBHTAP010000001">
    <property type="protein sequence ID" value="MFC7236552.1"/>
    <property type="molecule type" value="Genomic_DNA"/>
</dbReference>
<gene>
    <name evidence="2" type="ORF">ACFQJ4_00290</name>
    <name evidence="3" type="ORF">ACFQJ4_14700</name>
</gene>
<evidence type="ECO:0000313" key="2">
    <source>
        <dbReference type="EMBL" id="MFC7233745.1"/>
    </source>
</evidence>
<reference evidence="3" key="1">
    <citation type="journal article" date="2014" name="Int. J. Syst. Evol. Microbiol.">
        <title>Complete genome sequence of Corynebacterium casei LMG S-19264T (=DSM 44701T), isolated from a smear-ripened cheese.</title>
        <authorList>
            <consortium name="US DOE Joint Genome Institute (JGI-PGF)"/>
            <person name="Walter F."/>
            <person name="Albersmeier A."/>
            <person name="Kalinowski J."/>
            <person name="Ruckert C."/>
        </authorList>
    </citation>
    <scope>NUCLEOTIDE SEQUENCE [LARGE SCALE GENOMIC DNA]</scope>
    <source>
        <strain evidence="3">CCM 7403</strain>
    </source>
</reference>
<sequence length="81" mass="8053">MVDPVSNEERASFALKVKLAATALVAVSAGLIAVQAGATLPVLAGALAGGAVVGAALVWFVFPGDGGTSRESAKREGRFGR</sequence>
<keyword evidence="1" id="KW-0472">Membrane</keyword>
<keyword evidence="4" id="KW-1185">Reference proteome</keyword>
<evidence type="ECO:0000256" key="1">
    <source>
        <dbReference type="SAM" id="Phobius"/>
    </source>
</evidence>
<dbReference type="AlphaFoldDB" id="A0ABD5ZSY2"/>
<keyword evidence="1" id="KW-0812">Transmembrane</keyword>
<dbReference type="GeneID" id="79268286"/>
<comment type="caution">
    <text evidence="3">The sequence shown here is derived from an EMBL/GenBank/DDBJ whole genome shotgun (WGS) entry which is preliminary data.</text>
</comment>
<accession>A0ABD5ZSY2</accession>
<evidence type="ECO:0000313" key="4">
    <source>
        <dbReference type="Proteomes" id="UP001596398"/>
    </source>
</evidence>
<protein>
    <submittedName>
        <fullName evidence="3">Uncharacterized protein</fullName>
    </submittedName>
</protein>
<reference evidence="3" key="3">
    <citation type="submission" date="2024-09" db="EMBL/GenBank/DDBJ databases">
        <authorList>
            <person name="Sun Q."/>
        </authorList>
    </citation>
    <scope>NUCLEOTIDE SEQUENCE</scope>
    <source>
        <strain evidence="3">CCM 7403</strain>
    </source>
</reference>
<reference evidence="4" key="2">
    <citation type="journal article" date="2019" name="Int. J. Syst. Evol. Microbiol.">
        <title>The Global Catalogue of Microorganisms (GCM) 10K type strain sequencing project: providing services to taxonomists for standard genome sequencing and annotation.</title>
        <authorList>
            <consortium name="The Broad Institute Genomics Platform"/>
            <consortium name="The Broad Institute Genome Sequencing Center for Infectious Disease"/>
            <person name="Wu L."/>
            <person name="Ma J."/>
        </authorList>
    </citation>
    <scope>NUCLEOTIDE SEQUENCE [LARGE SCALE GENOMIC DNA]</scope>
    <source>
        <strain evidence="4">DT85</strain>
    </source>
</reference>
<keyword evidence="1" id="KW-1133">Transmembrane helix</keyword>
<dbReference type="EMBL" id="JBHTAP010000001">
    <property type="protein sequence ID" value="MFC7233745.1"/>
    <property type="molecule type" value="Genomic_DNA"/>
</dbReference>